<gene>
    <name evidence="1" type="ORF">T12_13365</name>
</gene>
<accession>A0A0V0XEH6</accession>
<dbReference type="Proteomes" id="UP000054783">
    <property type="component" value="Unassembled WGS sequence"/>
</dbReference>
<reference evidence="1 2" key="1">
    <citation type="submission" date="2015-01" db="EMBL/GenBank/DDBJ databases">
        <title>Evolution of Trichinella species and genotypes.</title>
        <authorList>
            <person name="Korhonen P.K."/>
            <person name="Edoardo P."/>
            <person name="Giuseppe L.R."/>
            <person name="Gasser R.B."/>
        </authorList>
    </citation>
    <scope>NUCLEOTIDE SEQUENCE [LARGE SCALE GENOMIC DNA]</scope>
    <source>
        <strain evidence="1">ISS2496</strain>
    </source>
</reference>
<evidence type="ECO:0000313" key="2">
    <source>
        <dbReference type="Proteomes" id="UP000054783"/>
    </source>
</evidence>
<feature type="non-terminal residue" evidence="1">
    <location>
        <position position="60"/>
    </location>
</feature>
<proteinExistence type="predicted"/>
<sequence length="60" mass="6219">LGAGRPLLRVGNRAAGACVASSPDSDLEAFSHNPAHGSFAPLAFQPSAMTNCANQRFLSY</sequence>
<organism evidence="1 2">
    <name type="scientific">Trichinella patagoniensis</name>
    <dbReference type="NCBI Taxonomy" id="990121"/>
    <lineage>
        <taxon>Eukaryota</taxon>
        <taxon>Metazoa</taxon>
        <taxon>Ecdysozoa</taxon>
        <taxon>Nematoda</taxon>
        <taxon>Enoplea</taxon>
        <taxon>Dorylaimia</taxon>
        <taxon>Trichinellida</taxon>
        <taxon>Trichinellidae</taxon>
        <taxon>Trichinella</taxon>
    </lineage>
</organism>
<keyword evidence="2" id="KW-1185">Reference proteome</keyword>
<dbReference type="STRING" id="990121.A0A0V0XEH6"/>
<dbReference type="AlphaFoldDB" id="A0A0V0XEH6"/>
<name>A0A0V0XEH6_9BILA</name>
<comment type="caution">
    <text evidence="1">The sequence shown here is derived from an EMBL/GenBank/DDBJ whole genome shotgun (WGS) entry which is preliminary data.</text>
</comment>
<evidence type="ECO:0000313" key="1">
    <source>
        <dbReference type="EMBL" id="KRX86393.1"/>
    </source>
</evidence>
<protein>
    <submittedName>
        <fullName evidence="1">Uncharacterized protein</fullName>
    </submittedName>
</protein>
<dbReference type="EMBL" id="JYDQ01004993">
    <property type="protein sequence ID" value="KRX86393.1"/>
    <property type="molecule type" value="Genomic_DNA"/>
</dbReference>
<feature type="non-terminal residue" evidence="1">
    <location>
        <position position="1"/>
    </location>
</feature>